<reference evidence="3 4" key="1">
    <citation type="submission" date="2024-09" db="EMBL/GenBank/DDBJ databases">
        <authorList>
            <person name="Sun Q."/>
            <person name="Mori K."/>
        </authorList>
    </citation>
    <scope>NUCLEOTIDE SEQUENCE [LARGE SCALE GENOMIC DNA]</scope>
    <source>
        <strain evidence="3 4">JCM 9626</strain>
    </source>
</reference>
<name>A0ABV5KIA7_9ACTN</name>
<evidence type="ECO:0000313" key="3">
    <source>
        <dbReference type="EMBL" id="MFB9315615.1"/>
    </source>
</evidence>
<dbReference type="Pfam" id="PF01565">
    <property type="entry name" value="FAD_binding_4"/>
    <property type="match status" value="1"/>
</dbReference>
<dbReference type="PANTHER" id="PTHR43762:SF1">
    <property type="entry name" value="D-ARABINONO-1,4-LACTONE OXIDASE"/>
    <property type="match status" value="1"/>
</dbReference>
<dbReference type="NCBIfam" id="TIGR01679">
    <property type="entry name" value="bact_FAD_ox"/>
    <property type="match status" value="1"/>
</dbReference>
<dbReference type="PROSITE" id="PS51387">
    <property type="entry name" value="FAD_PCMH"/>
    <property type="match status" value="1"/>
</dbReference>
<dbReference type="InterPro" id="IPR016171">
    <property type="entry name" value="Vanillyl_alc_oxidase_C-sub2"/>
</dbReference>
<dbReference type="Gene3D" id="1.10.45.10">
    <property type="entry name" value="Vanillyl-alcohol Oxidase, Chain A, domain 4"/>
    <property type="match status" value="1"/>
</dbReference>
<dbReference type="Proteomes" id="UP001589750">
    <property type="component" value="Unassembled WGS sequence"/>
</dbReference>
<dbReference type="Pfam" id="PF04030">
    <property type="entry name" value="ALO"/>
    <property type="match status" value="1"/>
</dbReference>
<dbReference type="InterPro" id="IPR006094">
    <property type="entry name" value="Oxid_FAD_bind_N"/>
</dbReference>
<keyword evidence="4" id="KW-1185">Reference proteome</keyword>
<dbReference type="InterPro" id="IPR016166">
    <property type="entry name" value="FAD-bd_PCMH"/>
</dbReference>
<dbReference type="PIRSF" id="PIRSF000136">
    <property type="entry name" value="LGO_GLO"/>
    <property type="match status" value="1"/>
</dbReference>
<dbReference type="Gene3D" id="3.30.43.10">
    <property type="entry name" value="Uridine Diphospho-n-acetylenolpyruvylglucosamine Reductase, domain 2"/>
    <property type="match status" value="1"/>
</dbReference>
<accession>A0ABV5KIA7</accession>
<dbReference type="InterPro" id="IPR036318">
    <property type="entry name" value="FAD-bd_PCMH-like_sf"/>
</dbReference>
<dbReference type="InterPro" id="IPR016167">
    <property type="entry name" value="FAD-bd_PCMH_sub1"/>
</dbReference>
<dbReference type="RefSeq" id="WP_140009076.1">
    <property type="nucleotide sequence ID" value="NZ_JBHMDG010000034.1"/>
</dbReference>
<sequence length="436" mass="47011">MSTSQAWTNWAGNQRVEGIEVLTPRTTAEIAPFLASCAAAGRRVRPIGSGHSFTAIGRPDDVQLRLDRLDRVLHADAGTGLVTVEAGIRLGALNRALDALGLAMTNLGDIDAQSISGAISTGTHGTGARFGGIATQVRALELALPDGTTLTCSPSENPDVYAAARVGLGALGVITTVTLQTEPAFGIRAREAGGALDEVLDRFDDDVAGTDHVEFYWFPHTRKVLTKHNTRVPLDDLEPLSRRRAWWDDDFLSNTVFGGVVGAGRRVPALVRPLARVSASALGDREFSDRSHRVFTSPRRVRFEEMEYAVPREHGLDVLRELVGAVERSRWRIAVPVEVRVAAADDIAVSTAEGRDSLYVAVHTAVGSPDREAYFATLEAIAGDVGGRPHWGKLHGLGAADLRERYPRFGELLALRDRLDPQRVLGNDHLAHVLGA</sequence>
<organism evidence="3 4">
    <name type="scientific">Nocardioides plantarum</name>
    <dbReference type="NCBI Taxonomy" id="29299"/>
    <lineage>
        <taxon>Bacteria</taxon>
        <taxon>Bacillati</taxon>
        <taxon>Actinomycetota</taxon>
        <taxon>Actinomycetes</taxon>
        <taxon>Propionibacteriales</taxon>
        <taxon>Nocardioidaceae</taxon>
        <taxon>Nocardioides</taxon>
    </lineage>
</organism>
<comment type="caution">
    <text evidence="3">The sequence shown here is derived from an EMBL/GenBank/DDBJ whole genome shotgun (WGS) entry which is preliminary data.</text>
</comment>
<evidence type="ECO:0000256" key="1">
    <source>
        <dbReference type="ARBA" id="ARBA00023002"/>
    </source>
</evidence>
<dbReference type="EMBL" id="JBHMDG010000034">
    <property type="protein sequence ID" value="MFB9315615.1"/>
    <property type="molecule type" value="Genomic_DNA"/>
</dbReference>
<evidence type="ECO:0000259" key="2">
    <source>
        <dbReference type="PROSITE" id="PS51387"/>
    </source>
</evidence>
<dbReference type="Gene3D" id="3.30.70.2520">
    <property type="match status" value="1"/>
</dbReference>
<dbReference type="InterPro" id="IPR007173">
    <property type="entry name" value="ALO_C"/>
</dbReference>
<dbReference type="SUPFAM" id="SSF56176">
    <property type="entry name" value="FAD-binding/transporter-associated domain-like"/>
    <property type="match status" value="1"/>
</dbReference>
<evidence type="ECO:0000313" key="4">
    <source>
        <dbReference type="Proteomes" id="UP001589750"/>
    </source>
</evidence>
<dbReference type="InterPro" id="IPR016169">
    <property type="entry name" value="FAD-bd_PCMH_sub2"/>
</dbReference>
<feature type="domain" description="FAD-binding PCMH-type" evidence="2">
    <location>
        <begin position="14"/>
        <end position="184"/>
    </location>
</feature>
<protein>
    <submittedName>
        <fullName evidence="3">D-arabinono-1,4-lactone oxidase</fullName>
    </submittedName>
</protein>
<gene>
    <name evidence="3" type="ORF">ACFFRI_21405</name>
</gene>
<dbReference type="InterPro" id="IPR010031">
    <property type="entry name" value="FAD_lactone_oxidase-like"/>
</dbReference>
<dbReference type="PANTHER" id="PTHR43762">
    <property type="entry name" value="L-GULONOLACTONE OXIDASE"/>
    <property type="match status" value="1"/>
</dbReference>
<dbReference type="Gene3D" id="3.30.465.10">
    <property type="match status" value="1"/>
</dbReference>
<proteinExistence type="predicted"/>
<keyword evidence="1" id="KW-0560">Oxidoreductase</keyword>